<evidence type="ECO:0000259" key="3">
    <source>
        <dbReference type="Pfam" id="PF07223"/>
    </source>
</evidence>
<dbReference type="EMBL" id="KL662148">
    <property type="protein sequence ID" value="KFM27517.1"/>
    <property type="molecule type" value="Genomic_DNA"/>
</dbReference>
<feature type="domain" description="DUF1421" evidence="3">
    <location>
        <begin position="298"/>
        <end position="337"/>
    </location>
</feature>
<keyword evidence="1" id="KW-0175">Coiled coil</keyword>
<sequence length="339" mass="35249">MSESSLPDIFADLVPGSKARDSVNDDSVLPSIKSNDRVLSSPKRNQPGPPMAQHKEGLKELDPALQSFLGKLTEGLQRVVESVDRRLESLENRVEQTGRALADLQEVGAVRDDAARERFGGLEKSLREVHRCVQIIRDKQELASAADELRQLSTQSSGPSLAEVRHAADTGAAGAGDAPAAIGPPAATTAPAAAAGKPLAGSYDRAYSLGSVSSAGGVQGPSGPMNSPSAGAGGPSQYGGQYPAAPPSYGGAPHAYVPMPPPGYTRTTRPGPAPSSSSFTRNEEAPSADGGQAVPIEKVIDDVAVMGFSREEVRRVLKQLMESGQSVDLNVVLDRLGAR</sequence>
<proteinExistence type="predicted"/>
<keyword evidence="5" id="KW-1185">Reference proteome</keyword>
<dbReference type="GeneID" id="23616764"/>
<name>A0A087SP63_AUXPR</name>
<dbReference type="STRING" id="3075.A0A087SP63"/>
<protein>
    <recommendedName>
        <fullName evidence="3">DUF1421 domain-containing protein</fullName>
    </recommendedName>
</protein>
<dbReference type="OrthoDB" id="515416at2759"/>
<feature type="region of interest" description="Disordered" evidence="2">
    <location>
        <begin position="150"/>
        <end position="196"/>
    </location>
</feature>
<feature type="region of interest" description="Disordered" evidence="2">
    <location>
        <begin position="16"/>
        <end position="56"/>
    </location>
</feature>
<dbReference type="InterPro" id="IPR010820">
    <property type="entry name" value="DUF1421"/>
</dbReference>
<feature type="coiled-coil region" evidence="1">
    <location>
        <begin position="73"/>
        <end position="107"/>
    </location>
</feature>
<dbReference type="Proteomes" id="UP000028924">
    <property type="component" value="Unassembled WGS sequence"/>
</dbReference>
<dbReference type="Pfam" id="PF07223">
    <property type="entry name" value="DUF1421"/>
    <property type="match status" value="1"/>
</dbReference>
<evidence type="ECO:0000256" key="2">
    <source>
        <dbReference type="SAM" id="MobiDB-lite"/>
    </source>
</evidence>
<evidence type="ECO:0000256" key="1">
    <source>
        <dbReference type="SAM" id="Coils"/>
    </source>
</evidence>
<feature type="region of interest" description="Disordered" evidence="2">
    <location>
        <begin position="214"/>
        <end position="295"/>
    </location>
</feature>
<dbReference type="KEGG" id="apro:F751_5373"/>
<dbReference type="PANTHER" id="PTHR31805">
    <property type="entry name" value="RECEPTOR-LIKE KINASE, PUTATIVE (DUF1421)-RELATED"/>
    <property type="match status" value="1"/>
</dbReference>
<organism evidence="4 5">
    <name type="scientific">Auxenochlorella protothecoides</name>
    <name type="common">Green microalga</name>
    <name type="synonym">Chlorella protothecoides</name>
    <dbReference type="NCBI Taxonomy" id="3075"/>
    <lineage>
        <taxon>Eukaryota</taxon>
        <taxon>Viridiplantae</taxon>
        <taxon>Chlorophyta</taxon>
        <taxon>core chlorophytes</taxon>
        <taxon>Trebouxiophyceae</taxon>
        <taxon>Chlorellales</taxon>
        <taxon>Chlorellaceae</taxon>
        <taxon>Auxenochlorella</taxon>
    </lineage>
</organism>
<evidence type="ECO:0000313" key="4">
    <source>
        <dbReference type="EMBL" id="KFM27517.1"/>
    </source>
</evidence>
<evidence type="ECO:0000313" key="5">
    <source>
        <dbReference type="Proteomes" id="UP000028924"/>
    </source>
</evidence>
<accession>A0A087SP63</accession>
<feature type="compositionally biased region" description="Low complexity" evidence="2">
    <location>
        <begin position="238"/>
        <end position="256"/>
    </location>
</feature>
<dbReference type="PANTHER" id="PTHR31805:SF14">
    <property type="entry name" value="RECEPTOR-LIKE KINASE, PUTATIVE (DUF1421)-RELATED"/>
    <property type="match status" value="1"/>
</dbReference>
<feature type="compositionally biased region" description="Low complexity" evidence="2">
    <location>
        <begin position="169"/>
        <end position="196"/>
    </location>
</feature>
<dbReference type="RefSeq" id="XP_011400494.1">
    <property type="nucleotide sequence ID" value="XM_011402192.1"/>
</dbReference>
<dbReference type="eggNOG" id="ENOG502QPU7">
    <property type="taxonomic scope" value="Eukaryota"/>
</dbReference>
<reference evidence="4 5" key="1">
    <citation type="journal article" date="2014" name="BMC Genomics">
        <title>Oil accumulation mechanisms of the oleaginous microalga Chlorella protothecoides revealed through its genome, transcriptomes, and proteomes.</title>
        <authorList>
            <person name="Gao C."/>
            <person name="Wang Y."/>
            <person name="Shen Y."/>
            <person name="Yan D."/>
            <person name="He X."/>
            <person name="Dai J."/>
            <person name="Wu Q."/>
        </authorList>
    </citation>
    <scope>NUCLEOTIDE SEQUENCE [LARGE SCALE GENOMIC DNA]</scope>
    <source>
        <strain evidence="4 5">0710</strain>
    </source>
</reference>
<gene>
    <name evidence="4" type="ORF">F751_5373</name>
</gene>
<dbReference type="AlphaFoldDB" id="A0A087SP63"/>